<dbReference type="Proteomes" id="UP000215914">
    <property type="component" value="Unassembled WGS sequence"/>
</dbReference>
<feature type="region of interest" description="Disordered" evidence="1">
    <location>
        <begin position="63"/>
        <end position="96"/>
    </location>
</feature>
<proteinExistence type="predicted"/>
<gene>
    <name evidence="2" type="ORF">HanXRQr2_Chr07g0290541</name>
</gene>
<dbReference type="EMBL" id="MNCJ02000322">
    <property type="protein sequence ID" value="KAF5798241.1"/>
    <property type="molecule type" value="Genomic_DNA"/>
</dbReference>
<evidence type="ECO:0000256" key="1">
    <source>
        <dbReference type="SAM" id="MobiDB-lite"/>
    </source>
</evidence>
<accession>A0A9K3IKT7</accession>
<comment type="caution">
    <text evidence="2">The sequence shown here is derived from an EMBL/GenBank/DDBJ whole genome shotgun (WGS) entry which is preliminary data.</text>
</comment>
<sequence length="190" mass="19950">MGGLSPLYPVRPKAYCEKKDMSLWSLLQAACKGVSFVVGGVVNPDMGNILEGKTHDVRSFAAVGEVERTPSTEESSAEKTEGSQKSPPVKNVSSGDEDFACRLSQKCKTGLDAGSKGSSKAPILMPTAPALSRAKGKALEASVDPTDPVVEASPTQATGTSKFKLPECFHPRSPLAPLFAEGLPIAYVLK</sequence>
<reference evidence="2" key="2">
    <citation type="submission" date="2020-06" db="EMBL/GenBank/DDBJ databases">
        <title>Helianthus annuus Genome sequencing and assembly Release 2.</title>
        <authorList>
            <person name="Gouzy J."/>
            <person name="Langlade N."/>
            <person name="Munos S."/>
        </authorList>
    </citation>
    <scope>NUCLEOTIDE SEQUENCE</scope>
    <source>
        <tissue evidence="2">Leaves</tissue>
    </source>
</reference>
<feature type="compositionally biased region" description="Basic and acidic residues" evidence="1">
    <location>
        <begin position="65"/>
        <end position="82"/>
    </location>
</feature>
<dbReference type="AlphaFoldDB" id="A0A9K3IKT7"/>
<name>A0A9K3IKT7_HELAN</name>
<reference evidence="2" key="1">
    <citation type="journal article" date="2017" name="Nature">
        <title>The sunflower genome provides insights into oil metabolism, flowering and Asterid evolution.</title>
        <authorList>
            <person name="Badouin H."/>
            <person name="Gouzy J."/>
            <person name="Grassa C.J."/>
            <person name="Murat F."/>
            <person name="Staton S.E."/>
            <person name="Cottret L."/>
            <person name="Lelandais-Briere C."/>
            <person name="Owens G.L."/>
            <person name="Carrere S."/>
            <person name="Mayjonade B."/>
            <person name="Legrand L."/>
            <person name="Gill N."/>
            <person name="Kane N.C."/>
            <person name="Bowers J.E."/>
            <person name="Hubner S."/>
            <person name="Bellec A."/>
            <person name="Berard A."/>
            <person name="Berges H."/>
            <person name="Blanchet N."/>
            <person name="Boniface M.C."/>
            <person name="Brunel D."/>
            <person name="Catrice O."/>
            <person name="Chaidir N."/>
            <person name="Claudel C."/>
            <person name="Donnadieu C."/>
            <person name="Faraut T."/>
            <person name="Fievet G."/>
            <person name="Helmstetter N."/>
            <person name="King M."/>
            <person name="Knapp S.J."/>
            <person name="Lai Z."/>
            <person name="Le Paslier M.C."/>
            <person name="Lippi Y."/>
            <person name="Lorenzon L."/>
            <person name="Mandel J.R."/>
            <person name="Marage G."/>
            <person name="Marchand G."/>
            <person name="Marquand E."/>
            <person name="Bret-Mestries E."/>
            <person name="Morien E."/>
            <person name="Nambeesan S."/>
            <person name="Nguyen T."/>
            <person name="Pegot-Espagnet P."/>
            <person name="Pouilly N."/>
            <person name="Raftis F."/>
            <person name="Sallet E."/>
            <person name="Schiex T."/>
            <person name="Thomas J."/>
            <person name="Vandecasteele C."/>
            <person name="Vares D."/>
            <person name="Vear F."/>
            <person name="Vautrin S."/>
            <person name="Crespi M."/>
            <person name="Mangin B."/>
            <person name="Burke J.M."/>
            <person name="Salse J."/>
            <person name="Munos S."/>
            <person name="Vincourt P."/>
            <person name="Rieseberg L.H."/>
            <person name="Langlade N.B."/>
        </authorList>
    </citation>
    <scope>NUCLEOTIDE SEQUENCE</scope>
    <source>
        <tissue evidence="2">Leaves</tissue>
    </source>
</reference>
<dbReference type="Gramene" id="mRNA:HanXRQr2_Chr07g0290541">
    <property type="protein sequence ID" value="mRNA:HanXRQr2_Chr07g0290541"/>
    <property type="gene ID" value="HanXRQr2_Chr07g0290541"/>
</dbReference>
<keyword evidence="3" id="KW-1185">Reference proteome</keyword>
<organism evidence="2 3">
    <name type="scientific">Helianthus annuus</name>
    <name type="common">Common sunflower</name>
    <dbReference type="NCBI Taxonomy" id="4232"/>
    <lineage>
        <taxon>Eukaryota</taxon>
        <taxon>Viridiplantae</taxon>
        <taxon>Streptophyta</taxon>
        <taxon>Embryophyta</taxon>
        <taxon>Tracheophyta</taxon>
        <taxon>Spermatophyta</taxon>
        <taxon>Magnoliopsida</taxon>
        <taxon>eudicotyledons</taxon>
        <taxon>Gunneridae</taxon>
        <taxon>Pentapetalae</taxon>
        <taxon>asterids</taxon>
        <taxon>campanulids</taxon>
        <taxon>Asterales</taxon>
        <taxon>Asteraceae</taxon>
        <taxon>Asteroideae</taxon>
        <taxon>Heliantheae alliance</taxon>
        <taxon>Heliantheae</taxon>
        <taxon>Helianthus</taxon>
    </lineage>
</organism>
<evidence type="ECO:0000313" key="3">
    <source>
        <dbReference type="Proteomes" id="UP000215914"/>
    </source>
</evidence>
<protein>
    <submittedName>
        <fullName evidence="2">Uncharacterized protein</fullName>
    </submittedName>
</protein>
<feature type="compositionally biased region" description="Polar residues" evidence="1">
    <location>
        <begin position="83"/>
        <end position="94"/>
    </location>
</feature>
<evidence type="ECO:0000313" key="2">
    <source>
        <dbReference type="EMBL" id="KAF5798241.1"/>
    </source>
</evidence>